<protein>
    <submittedName>
        <fullName evidence="1">Uncharacterized protein</fullName>
    </submittedName>
</protein>
<sequence length="68" mass="7496">MCDSGDVVEGSLFLEVGYTLGELKVLINGEEIELEMLSVDRYAFSFTFHFNSKVSFEGAPELAKESGI</sequence>
<accession>A0A9D1MM58</accession>
<dbReference type="EMBL" id="DVNJ01000025">
    <property type="protein sequence ID" value="HIU63055.1"/>
    <property type="molecule type" value="Genomic_DNA"/>
</dbReference>
<gene>
    <name evidence="1" type="ORF">IAB07_04750</name>
</gene>
<comment type="caution">
    <text evidence="1">The sequence shown here is derived from an EMBL/GenBank/DDBJ whole genome shotgun (WGS) entry which is preliminary data.</text>
</comment>
<evidence type="ECO:0000313" key="2">
    <source>
        <dbReference type="Proteomes" id="UP000824145"/>
    </source>
</evidence>
<reference evidence="1" key="1">
    <citation type="submission" date="2020-10" db="EMBL/GenBank/DDBJ databases">
        <authorList>
            <person name="Gilroy R."/>
        </authorList>
    </citation>
    <scope>NUCLEOTIDE SEQUENCE</scope>
    <source>
        <strain evidence="1">9366</strain>
    </source>
</reference>
<proteinExistence type="predicted"/>
<reference evidence="1" key="2">
    <citation type="journal article" date="2021" name="PeerJ">
        <title>Extensive microbial diversity within the chicken gut microbiome revealed by metagenomics and culture.</title>
        <authorList>
            <person name="Gilroy R."/>
            <person name="Ravi A."/>
            <person name="Getino M."/>
            <person name="Pursley I."/>
            <person name="Horton D.L."/>
            <person name="Alikhan N.F."/>
            <person name="Baker D."/>
            <person name="Gharbi K."/>
            <person name="Hall N."/>
            <person name="Watson M."/>
            <person name="Adriaenssens E.M."/>
            <person name="Foster-Nyarko E."/>
            <person name="Jarju S."/>
            <person name="Secka A."/>
            <person name="Antonio M."/>
            <person name="Oren A."/>
            <person name="Chaudhuri R.R."/>
            <person name="La Ragione R."/>
            <person name="Hildebrand F."/>
            <person name="Pallen M.J."/>
        </authorList>
    </citation>
    <scope>NUCLEOTIDE SEQUENCE</scope>
    <source>
        <strain evidence="1">9366</strain>
    </source>
</reference>
<organism evidence="1 2">
    <name type="scientific">Candidatus Caccalectryoclostridium excrementigallinarum</name>
    <dbReference type="NCBI Taxonomy" id="2840710"/>
    <lineage>
        <taxon>Bacteria</taxon>
        <taxon>Bacillati</taxon>
        <taxon>Bacillota</taxon>
        <taxon>Clostridia</taxon>
        <taxon>Christensenellales</taxon>
        <taxon>Christensenellaceae</taxon>
        <taxon>Christensenellaceae incertae sedis</taxon>
        <taxon>Candidatus Caccalectryoclostridium</taxon>
    </lineage>
</organism>
<evidence type="ECO:0000313" key="1">
    <source>
        <dbReference type="EMBL" id="HIU63055.1"/>
    </source>
</evidence>
<dbReference type="Proteomes" id="UP000824145">
    <property type="component" value="Unassembled WGS sequence"/>
</dbReference>
<name>A0A9D1MM58_9FIRM</name>
<dbReference type="AlphaFoldDB" id="A0A9D1MM58"/>